<proteinExistence type="predicted"/>
<dbReference type="AlphaFoldDB" id="A0A9E6ZU81"/>
<organism evidence="1 2">
    <name type="scientific">Ancylobacter polymorphus</name>
    <dbReference type="NCBI Taxonomy" id="223390"/>
    <lineage>
        <taxon>Bacteria</taxon>
        <taxon>Pseudomonadati</taxon>
        <taxon>Pseudomonadota</taxon>
        <taxon>Alphaproteobacteria</taxon>
        <taxon>Hyphomicrobiales</taxon>
        <taxon>Xanthobacteraceae</taxon>
        <taxon>Ancylobacter</taxon>
    </lineage>
</organism>
<dbReference type="KEGG" id="apol:K9D25_16195"/>
<gene>
    <name evidence="1" type="ORF">K9D25_16195</name>
</gene>
<reference evidence="1" key="1">
    <citation type="submission" date="2021-09" db="EMBL/GenBank/DDBJ databases">
        <title>Network and meta-omics reveal the key degrader and cooperation patterns in an efficient 1,4-dioxane-degrading microbial community.</title>
        <authorList>
            <person name="Dai C."/>
        </authorList>
    </citation>
    <scope>NUCLEOTIDE SEQUENCE</scope>
    <source>
        <strain evidence="1">ZM13</strain>
    </source>
</reference>
<dbReference type="RefSeq" id="WP_244376661.1">
    <property type="nucleotide sequence ID" value="NZ_CP083239.1"/>
</dbReference>
<sequence length="81" mass="9067">MSGYLTQADYTFITDALRAGRFDDHRVAFDVLMIRANDDHSYALWLCKEACIQAMTPPSRDVAFQALLKVGSFLEDGVPLP</sequence>
<evidence type="ECO:0000313" key="1">
    <source>
        <dbReference type="EMBL" id="UOK70257.1"/>
    </source>
</evidence>
<protein>
    <submittedName>
        <fullName evidence="1">Uncharacterized protein</fullName>
    </submittedName>
</protein>
<dbReference type="Proteomes" id="UP000831684">
    <property type="component" value="Chromosome"/>
</dbReference>
<evidence type="ECO:0000313" key="2">
    <source>
        <dbReference type="Proteomes" id="UP000831684"/>
    </source>
</evidence>
<accession>A0A9E6ZU81</accession>
<dbReference type="EMBL" id="CP083239">
    <property type="protein sequence ID" value="UOK70257.1"/>
    <property type="molecule type" value="Genomic_DNA"/>
</dbReference>
<name>A0A9E6ZU81_9HYPH</name>